<keyword evidence="4" id="KW-1185">Reference proteome</keyword>
<keyword evidence="1" id="KW-0732">Signal</keyword>
<sequence length="150" mass="16631">MQTRSQFRLILLIVFAAFSTLCQAAAVEGRWITIDDRDGSRKSIVTLNLNAAGELQGTITQLLREEAKGSRCEKCPEDFKGQPLEGLTFMWGLTREAEGEWAGGSILDPKTGKIYKAKLELNEGGNSLTVRGFIGISLFGRSQTWERYTP</sequence>
<feature type="signal peptide" evidence="1">
    <location>
        <begin position="1"/>
        <end position="24"/>
    </location>
</feature>
<dbReference type="PANTHER" id="PTHR36919">
    <property type="entry name" value="BLR1215 PROTEIN"/>
    <property type="match status" value="1"/>
</dbReference>
<feature type="chain" id="PRO_5046673272" evidence="1">
    <location>
        <begin position="25"/>
        <end position="150"/>
    </location>
</feature>
<gene>
    <name evidence="3" type="ORF">ACFOEB_04080</name>
</gene>
<organism evidence="3 4">
    <name type="scientific">Gilvimarinus japonicus</name>
    <dbReference type="NCBI Taxonomy" id="1796469"/>
    <lineage>
        <taxon>Bacteria</taxon>
        <taxon>Pseudomonadati</taxon>
        <taxon>Pseudomonadota</taxon>
        <taxon>Gammaproteobacteria</taxon>
        <taxon>Cellvibrionales</taxon>
        <taxon>Cellvibrionaceae</taxon>
        <taxon>Gilvimarinus</taxon>
    </lineage>
</organism>
<feature type="domain" description="DUF2147" evidence="2">
    <location>
        <begin position="29"/>
        <end position="147"/>
    </location>
</feature>
<evidence type="ECO:0000313" key="3">
    <source>
        <dbReference type="EMBL" id="MFC3154371.1"/>
    </source>
</evidence>
<evidence type="ECO:0000256" key="1">
    <source>
        <dbReference type="SAM" id="SignalP"/>
    </source>
</evidence>
<dbReference type="Gene3D" id="2.40.128.520">
    <property type="match status" value="1"/>
</dbReference>
<comment type="caution">
    <text evidence="3">The sequence shown here is derived from an EMBL/GenBank/DDBJ whole genome shotgun (WGS) entry which is preliminary data.</text>
</comment>
<evidence type="ECO:0000259" key="2">
    <source>
        <dbReference type="Pfam" id="PF09917"/>
    </source>
</evidence>
<dbReference type="Pfam" id="PF09917">
    <property type="entry name" value="DUF2147"/>
    <property type="match status" value="1"/>
</dbReference>
<protein>
    <submittedName>
        <fullName evidence="3">DUF2147 domain-containing protein</fullName>
    </submittedName>
</protein>
<dbReference type="EMBL" id="JBHRTL010000004">
    <property type="protein sequence ID" value="MFC3154371.1"/>
    <property type="molecule type" value="Genomic_DNA"/>
</dbReference>
<dbReference type="Proteomes" id="UP001595548">
    <property type="component" value="Unassembled WGS sequence"/>
</dbReference>
<dbReference type="PANTHER" id="PTHR36919:SF3">
    <property type="entry name" value="BLL5882 PROTEIN"/>
    <property type="match status" value="1"/>
</dbReference>
<evidence type="ECO:0000313" key="4">
    <source>
        <dbReference type="Proteomes" id="UP001595548"/>
    </source>
</evidence>
<reference evidence="4" key="1">
    <citation type="journal article" date="2019" name="Int. J. Syst. Evol. Microbiol.">
        <title>The Global Catalogue of Microorganisms (GCM) 10K type strain sequencing project: providing services to taxonomists for standard genome sequencing and annotation.</title>
        <authorList>
            <consortium name="The Broad Institute Genomics Platform"/>
            <consortium name="The Broad Institute Genome Sequencing Center for Infectious Disease"/>
            <person name="Wu L."/>
            <person name="Ma J."/>
        </authorList>
    </citation>
    <scope>NUCLEOTIDE SEQUENCE [LARGE SCALE GENOMIC DNA]</scope>
    <source>
        <strain evidence="4">KCTC 52141</strain>
    </source>
</reference>
<dbReference type="RefSeq" id="WP_382414587.1">
    <property type="nucleotide sequence ID" value="NZ_AP031500.1"/>
</dbReference>
<accession>A0ABV7HP27</accession>
<name>A0ABV7HP27_9GAMM</name>
<proteinExistence type="predicted"/>
<dbReference type="InterPro" id="IPR019223">
    <property type="entry name" value="DUF2147"/>
</dbReference>